<dbReference type="PROSITE" id="PS50056">
    <property type="entry name" value="TYR_PHOSPHATASE_2"/>
    <property type="match status" value="1"/>
</dbReference>
<dbReference type="EMBL" id="CAJOBI010360516">
    <property type="protein sequence ID" value="CAF5225946.1"/>
    <property type="molecule type" value="Genomic_DNA"/>
</dbReference>
<dbReference type="InterPro" id="IPR050348">
    <property type="entry name" value="Protein-Tyr_Phosphatase"/>
</dbReference>
<dbReference type="Pfam" id="PF00102">
    <property type="entry name" value="Y_phosphatase"/>
    <property type="match status" value="1"/>
</dbReference>
<accession>A0A8S3GFL7</accession>
<protein>
    <submittedName>
        <fullName evidence="3">Uncharacterized protein</fullName>
    </submittedName>
</protein>
<dbReference type="PRINTS" id="PR00700">
    <property type="entry name" value="PRTYPHPHTASE"/>
</dbReference>
<dbReference type="PANTHER" id="PTHR19134">
    <property type="entry name" value="RECEPTOR-TYPE TYROSINE-PROTEIN PHOSPHATASE"/>
    <property type="match status" value="1"/>
</dbReference>
<dbReference type="InterPro" id="IPR029021">
    <property type="entry name" value="Prot-tyrosine_phosphatase-like"/>
</dbReference>
<feature type="non-terminal residue" evidence="3">
    <location>
        <position position="123"/>
    </location>
</feature>
<organism evidence="3 5">
    <name type="scientific">Rotaria magnacalcarata</name>
    <dbReference type="NCBI Taxonomy" id="392030"/>
    <lineage>
        <taxon>Eukaryota</taxon>
        <taxon>Metazoa</taxon>
        <taxon>Spiralia</taxon>
        <taxon>Gnathifera</taxon>
        <taxon>Rotifera</taxon>
        <taxon>Eurotatoria</taxon>
        <taxon>Bdelloidea</taxon>
        <taxon>Philodinida</taxon>
        <taxon>Philodinidae</taxon>
        <taxon>Rotaria</taxon>
    </lineage>
</organism>
<evidence type="ECO:0000313" key="3">
    <source>
        <dbReference type="EMBL" id="CAF5162935.1"/>
    </source>
</evidence>
<dbReference type="InterPro" id="IPR016130">
    <property type="entry name" value="Tyr_Pase_AS"/>
</dbReference>
<sequence length="123" mass="14080">NKDKLTFNRLSVQVLNIESKADMNLEIRLLLIKDGTKEYRVFHYYFTGWPDFSTIQPRDLVQLIEFINNHGEITVIKVEKSNKQSLNPIVVHCSAGVGRTGTYIAVDIMMGLIDQSKNHLSLM</sequence>
<dbReference type="AlphaFoldDB" id="A0A8S3GFL7"/>
<dbReference type="SUPFAM" id="SSF52799">
    <property type="entry name" value="(Phosphotyrosine protein) phosphatases II"/>
    <property type="match status" value="1"/>
</dbReference>
<proteinExistence type="predicted"/>
<evidence type="ECO:0000313" key="4">
    <source>
        <dbReference type="EMBL" id="CAF5225946.1"/>
    </source>
</evidence>
<gene>
    <name evidence="3" type="ORF">BYL167_LOCUS75122</name>
    <name evidence="4" type="ORF">SMN809_LOCUS84559</name>
</gene>
<evidence type="ECO:0000259" key="1">
    <source>
        <dbReference type="PROSITE" id="PS50055"/>
    </source>
</evidence>
<dbReference type="PROSITE" id="PS50055">
    <property type="entry name" value="TYR_PHOSPHATASE_PTP"/>
    <property type="match status" value="1"/>
</dbReference>
<evidence type="ECO:0000259" key="2">
    <source>
        <dbReference type="PROSITE" id="PS50056"/>
    </source>
</evidence>
<evidence type="ECO:0000313" key="5">
    <source>
        <dbReference type="Proteomes" id="UP000681967"/>
    </source>
</evidence>
<dbReference type="SMART" id="SM00404">
    <property type="entry name" value="PTPc_motif"/>
    <property type="match status" value="1"/>
</dbReference>
<reference evidence="3" key="1">
    <citation type="submission" date="2021-02" db="EMBL/GenBank/DDBJ databases">
        <authorList>
            <person name="Nowell W R."/>
        </authorList>
    </citation>
    <scope>NUCLEOTIDE SEQUENCE</scope>
</reference>
<comment type="caution">
    <text evidence="3">The sequence shown here is derived from an EMBL/GenBank/DDBJ whole genome shotgun (WGS) entry which is preliminary data.</text>
</comment>
<dbReference type="Proteomes" id="UP000681967">
    <property type="component" value="Unassembled WGS sequence"/>
</dbReference>
<feature type="domain" description="Tyrosine-protein phosphatase" evidence="1">
    <location>
        <begin position="1"/>
        <end position="123"/>
    </location>
</feature>
<feature type="non-terminal residue" evidence="3">
    <location>
        <position position="1"/>
    </location>
</feature>
<dbReference type="InterPro" id="IPR003595">
    <property type="entry name" value="Tyr_Pase_cat"/>
</dbReference>
<dbReference type="InterPro" id="IPR000242">
    <property type="entry name" value="PTP_cat"/>
</dbReference>
<dbReference type="InterPro" id="IPR000387">
    <property type="entry name" value="Tyr_Pase_dom"/>
</dbReference>
<dbReference type="Gene3D" id="3.90.190.10">
    <property type="entry name" value="Protein tyrosine phosphatase superfamily"/>
    <property type="match status" value="1"/>
</dbReference>
<dbReference type="PANTHER" id="PTHR19134:SF449">
    <property type="entry name" value="TYROSINE-PROTEIN PHOSPHATASE 1"/>
    <property type="match status" value="1"/>
</dbReference>
<dbReference type="GO" id="GO:0004725">
    <property type="term" value="F:protein tyrosine phosphatase activity"/>
    <property type="evidence" value="ECO:0007669"/>
    <property type="project" value="InterPro"/>
</dbReference>
<feature type="domain" description="Tyrosine specific protein phosphatases" evidence="2">
    <location>
        <begin position="58"/>
        <end position="123"/>
    </location>
</feature>
<name>A0A8S3GFL7_9BILA</name>
<dbReference type="Proteomes" id="UP000676336">
    <property type="component" value="Unassembled WGS sequence"/>
</dbReference>
<dbReference type="PROSITE" id="PS00383">
    <property type="entry name" value="TYR_PHOSPHATASE_1"/>
    <property type="match status" value="1"/>
</dbReference>
<dbReference type="EMBL" id="CAJOBH010268497">
    <property type="protein sequence ID" value="CAF5162935.1"/>
    <property type="molecule type" value="Genomic_DNA"/>
</dbReference>